<name>A0A5B9DD19_9ARCH</name>
<dbReference type="GeneID" id="41330834"/>
<organism evidence="2 3">
    <name type="scientific">Promethearchaeum syntrophicum</name>
    <dbReference type="NCBI Taxonomy" id="2594042"/>
    <lineage>
        <taxon>Archaea</taxon>
        <taxon>Promethearchaeati</taxon>
        <taxon>Promethearchaeota</taxon>
        <taxon>Promethearchaeia</taxon>
        <taxon>Promethearchaeales</taxon>
        <taxon>Promethearchaeaceae</taxon>
        <taxon>Promethearchaeum</taxon>
    </lineage>
</organism>
<dbReference type="PANTHER" id="PTHR43194">
    <property type="entry name" value="HYDROLASE ALPHA/BETA FOLD FAMILY"/>
    <property type="match status" value="1"/>
</dbReference>
<dbReference type="GO" id="GO:0004177">
    <property type="term" value="F:aminopeptidase activity"/>
    <property type="evidence" value="ECO:0007669"/>
    <property type="project" value="UniProtKB-KW"/>
</dbReference>
<dbReference type="InterPro" id="IPR029058">
    <property type="entry name" value="AB_hydrolase_fold"/>
</dbReference>
<dbReference type="RefSeq" id="WP_162306743.1">
    <property type="nucleotide sequence ID" value="NZ_CP042905.2"/>
</dbReference>
<dbReference type="InterPro" id="IPR000073">
    <property type="entry name" value="AB_hydrolase_1"/>
</dbReference>
<keyword evidence="3" id="KW-1185">Reference proteome</keyword>
<gene>
    <name evidence="2" type="ORF">DSAG12_02856</name>
</gene>
<keyword evidence="2" id="KW-0378">Hydrolase</keyword>
<protein>
    <submittedName>
        <fullName evidence="2">Alpha/beta fold hydrolase</fullName>
    </submittedName>
</protein>
<reference evidence="2 3" key="1">
    <citation type="journal article" date="2020" name="Nature">
        <title>Isolation of an archaeon at the prokaryote-eukaryote interface.</title>
        <authorList>
            <person name="Imachi H."/>
            <person name="Nobu M.K."/>
            <person name="Nakahara N."/>
            <person name="Morono Y."/>
            <person name="Ogawara M."/>
            <person name="Takaki Y."/>
            <person name="Takano Y."/>
            <person name="Uematsu K."/>
            <person name="Ikuta T."/>
            <person name="Ito M."/>
            <person name="Matsui Y."/>
            <person name="Miyazaki M."/>
            <person name="Murata K."/>
            <person name="Saito Y."/>
            <person name="Sakai S."/>
            <person name="Song C."/>
            <person name="Tasumi E."/>
            <person name="Yamanaka Y."/>
            <person name="Yamaguchi T."/>
            <person name="Kamagata Y."/>
            <person name="Tamaki H."/>
            <person name="Takai K."/>
        </authorList>
    </citation>
    <scope>NUCLEOTIDE SEQUENCE [LARGE SCALE GENOMIC DNA]</scope>
    <source>
        <strain evidence="2 3">MK-D1</strain>
    </source>
</reference>
<evidence type="ECO:0000313" key="3">
    <source>
        <dbReference type="Proteomes" id="UP000321408"/>
    </source>
</evidence>
<accession>A0A5B9DD19</accession>
<proteinExistence type="predicted"/>
<dbReference type="PRINTS" id="PR00111">
    <property type="entry name" value="ABHYDROLASE"/>
</dbReference>
<sequence>MERESDQIHPNASEFEDYEENYADINGIQIYYEYKNVQPEIKENTKKSAVLLVHGWTANRFRLHPLYLHFIEKETPVFRLDLRGCGWSQKQAINDFSILKMAEDVELFIKEIMVKKFGFSSVILIGHSMGGNICMKVASTNPSYINTLILLSSSAYWTGNFFGKFKLFLYRIYYRINFWNRYNGKKKGHSVHGLEHFPMWSRKYNTGGRTLFTDKEATIQGIKEIGSFDIRKEIKTLKIPTLIVVGYEDTDAPPKLSEEIHELIPNSTLVIIPGVNHDVVIGKPKTLAKTIENFLENS</sequence>
<dbReference type="Gene3D" id="3.40.50.1820">
    <property type="entry name" value="alpha/beta hydrolase"/>
    <property type="match status" value="1"/>
</dbReference>
<evidence type="ECO:0000313" key="2">
    <source>
        <dbReference type="EMBL" id="QEE17024.1"/>
    </source>
</evidence>
<dbReference type="Proteomes" id="UP000321408">
    <property type="component" value="Chromosome"/>
</dbReference>
<feature type="domain" description="AB hydrolase-1" evidence="1">
    <location>
        <begin position="49"/>
        <end position="283"/>
    </location>
</feature>
<dbReference type="PANTHER" id="PTHR43194:SF2">
    <property type="entry name" value="PEROXISOMAL MEMBRANE PROTEIN LPX1"/>
    <property type="match status" value="1"/>
</dbReference>
<dbReference type="Pfam" id="PF00561">
    <property type="entry name" value="Abhydrolase_1"/>
    <property type="match status" value="1"/>
</dbReference>
<dbReference type="KEGG" id="psyt:DSAG12_02856"/>
<dbReference type="InterPro" id="IPR050228">
    <property type="entry name" value="Carboxylesterase_BioH"/>
</dbReference>
<dbReference type="AlphaFoldDB" id="A0A5B9DD19"/>
<dbReference type="OrthoDB" id="135859at2157"/>
<dbReference type="SUPFAM" id="SSF53474">
    <property type="entry name" value="alpha/beta-Hydrolases"/>
    <property type="match status" value="1"/>
</dbReference>
<evidence type="ECO:0000259" key="1">
    <source>
        <dbReference type="Pfam" id="PF00561"/>
    </source>
</evidence>
<reference evidence="2 3" key="2">
    <citation type="journal article" date="2024" name="Int. J. Syst. Evol. Microbiol.">
        <title>Promethearchaeum syntrophicum gen. nov., sp. nov., an anaerobic, obligately syntrophic archaeon, the first isolate of the lineage 'Asgard' archaea, and proposal of the new archaeal phylum Promethearchaeota phyl. nov. and kingdom Promethearchaeati regn. nov.</title>
        <authorList>
            <person name="Imachi H."/>
            <person name="Nobu M.K."/>
            <person name="Kato S."/>
            <person name="Takaki Y."/>
            <person name="Miyazaki M."/>
            <person name="Miyata M."/>
            <person name="Ogawara M."/>
            <person name="Saito Y."/>
            <person name="Sakai S."/>
            <person name="Tahara Y.O."/>
            <person name="Takano Y."/>
            <person name="Tasumi E."/>
            <person name="Uematsu K."/>
            <person name="Yoshimura T."/>
            <person name="Itoh T."/>
            <person name="Ohkuma M."/>
            <person name="Takai K."/>
        </authorList>
    </citation>
    <scope>NUCLEOTIDE SEQUENCE [LARGE SCALE GENOMIC DNA]</scope>
    <source>
        <strain evidence="2 3">MK-D1</strain>
    </source>
</reference>
<dbReference type="EMBL" id="CP042905">
    <property type="protein sequence ID" value="QEE17024.1"/>
    <property type="molecule type" value="Genomic_DNA"/>
</dbReference>